<evidence type="ECO:0000259" key="1">
    <source>
        <dbReference type="Pfam" id="PF04230"/>
    </source>
</evidence>
<comment type="caution">
    <text evidence="2">The sequence shown here is derived from an EMBL/GenBank/DDBJ whole genome shotgun (WGS) entry which is preliminary data.</text>
</comment>
<evidence type="ECO:0000313" key="3">
    <source>
        <dbReference type="Proteomes" id="UP000824246"/>
    </source>
</evidence>
<gene>
    <name evidence="2" type="ORF">H9982_00610</name>
</gene>
<dbReference type="Pfam" id="PF04230">
    <property type="entry name" value="PS_pyruv_trans"/>
    <property type="match status" value="1"/>
</dbReference>
<evidence type="ECO:0000313" key="2">
    <source>
        <dbReference type="EMBL" id="HIX44703.1"/>
    </source>
</evidence>
<keyword evidence="2" id="KW-0808">Transferase</keyword>
<proteinExistence type="predicted"/>
<reference evidence="2" key="2">
    <citation type="submission" date="2021-04" db="EMBL/GenBank/DDBJ databases">
        <authorList>
            <person name="Gilroy R."/>
        </authorList>
    </citation>
    <scope>NUCLEOTIDE SEQUENCE</scope>
    <source>
        <strain evidence="2">ChiHjej12B11-16260</strain>
    </source>
</reference>
<protein>
    <submittedName>
        <fullName evidence="2">Polysaccharide pyruvyl transferase family protein</fullName>
    </submittedName>
</protein>
<reference evidence="2" key="1">
    <citation type="journal article" date="2021" name="PeerJ">
        <title>Extensive microbial diversity within the chicken gut microbiome revealed by metagenomics and culture.</title>
        <authorList>
            <person name="Gilroy R."/>
            <person name="Ravi A."/>
            <person name="Getino M."/>
            <person name="Pursley I."/>
            <person name="Horton D.L."/>
            <person name="Alikhan N.F."/>
            <person name="Baker D."/>
            <person name="Gharbi K."/>
            <person name="Hall N."/>
            <person name="Watson M."/>
            <person name="Adriaenssens E.M."/>
            <person name="Foster-Nyarko E."/>
            <person name="Jarju S."/>
            <person name="Secka A."/>
            <person name="Antonio M."/>
            <person name="Oren A."/>
            <person name="Chaudhuri R.R."/>
            <person name="La Ragione R."/>
            <person name="Hildebrand F."/>
            <person name="Pallen M.J."/>
        </authorList>
    </citation>
    <scope>NUCLEOTIDE SEQUENCE</scope>
    <source>
        <strain evidence="2">ChiHjej12B11-16260</strain>
    </source>
</reference>
<dbReference type="EMBL" id="DXFB01000014">
    <property type="protein sequence ID" value="HIX44703.1"/>
    <property type="molecule type" value="Genomic_DNA"/>
</dbReference>
<dbReference type="InterPro" id="IPR007345">
    <property type="entry name" value="Polysacch_pyruvyl_Trfase"/>
</dbReference>
<sequence length="357" mass="40682">MEEKKRIGIVTMPVRCNYGGALQSYALQYFLRSKGYDPIVIDCRRRATAASACHQWIERNVLYRHFTAFARQYMHHTPRLTDDAKLRAAAEECAAVIAGSDQVWRLSMIQGVERHYFLDFVPDAVRRIAYAASFGTDDLEPCDTTLQADLQRLVKRFYAISVREDKGIEICRRHWNAEACRVLDPTLLAGREAFDPIARQARPSQGELFYFFLGDRSSETAHLQQAAARAGKRAFTVNAGRTLRVSKFAFAFYPPVESWVRAFADAKAVVTDSFHGVCFALLYGKPFYVTGNRSGGTSRIRSLLAMTGTEQRYITDIASYKDYKQFAAPTIDYTTVWQRLAEEREKSEQFLLNTLPR</sequence>
<organism evidence="2 3">
    <name type="scientific">Candidatus Barnesiella excrementipullorum</name>
    <dbReference type="NCBI Taxonomy" id="2838479"/>
    <lineage>
        <taxon>Bacteria</taxon>
        <taxon>Pseudomonadati</taxon>
        <taxon>Bacteroidota</taxon>
        <taxon>Bacteroidia</taxon>
        <taxon>Bacteroidales</taxon>
        <taxon>Barnesiellaceae</taxon>
        <taxon>Barnesiella</taxon>
    </lineage>
</organism>
<dbReference type="GO" id="GO:0016740">
    <property type="term" value="F:transferase activity"/>
    <property type="evidence" value="ECO:0007669"/>
    <property type="project" value="UniProtKB-KW"/>
</dbReference>
<dbReference type="Proteomes" id="UP000824246">
    <property type="component" value="Unassembled WGS sequence"/>
</dbReference>
<feature type="domain" description="Polysaccharide pyruvyl transferase" evidence="1">
    <location>
        <begin position="17"/>
        <end position="292"/>
    </location>
</feature>
<dbReference type="AlphaFoldDB" id="A0A9D1VQ21"/>
<accession>A0A9D1VQ21</accession>
<name>A0A9D1VQ21_9BACT</name>